<accession>A0A814D595</accession>
<dbReference type="EMBL" id="CAJNOO010000466">
    <property type="protein sequence ID" value="CAF0951222.1"/>
    <property type="molecule type" value="Genomic_DNA"/>
</dbReference>
<dbReference type="Pfam" id="PF19280">
    <property type="entry name" value="CERK_C"/>
    <property type="match status" value="1"/>
</dbReference>
<dbReference type="Proteomes" id="UP000663882">
    <property type="component" value="Unassembled WGS sequence"/>
</dbReference>
<evidence type="ECO:0000313" key="3">
    <source>
        <dbReference type="EMBL" id="CAF0951222.1"/>
    </source>
</evidence>
<evidence type="ECO:0000313" key="4">
    <source>
        <dbReference type="Proteomes" id="UP000663882"/>
    </source>
</evidence>
<dbReference type="InterPro" id="IPR050187">
    <property type="entry name" value="Lipid_Phosphate_FormReg"/>
</dbReference>
<feature type="region of interest" description="Disordered" evidence="1">
    <location>
        <begin position="1"/>
        <end position="32"/>
    </location>
</feature>
<feature type="compositionally biased region" description="Basic residues" evidence="1">
    <location>
        <begin position="1"/>
        <end position="11"/>
    </location>
</feature>
<name>A0A814D595_9BILA</name>
<dbReference type="Gene3D" id="2.60.200.40">
    <property type="match status" value="1"/>
</dbReference>
<dbReference type="AlphaFoldDB" id="A0A814D595"/>
<protein>
    <recommendedName>
        <fullName evidence="2">DAGKc domain-containing protein</fullName>
    </recommendedName>
</protein>
<feature type="region of interest" description="Disordered" evidence="1">
    <location>
        <begin position="559"/>
        <end position="578"/>
    </location>
</feature>
<sequence length="830" mass="95896">MSSRAQRRRTKPSITVKQAFEENENDNKPNTQEISDEYESSLRGHIDLDRFYERAFFTINNVTVEVILNNDILNWSDLSDESYYDGIHRRKVSNRENMNSINLHDVYAISPIYDQCNSLLNTNENQSNMTLRGFQLHTYEIKHDNILQEILIIFQSNLPNQMKQWYRLLSKMTSEYKPSRKILVLCNPYTGSRPSRYVYNTKIKPMLDRAHYNVTYFEIDDLCSADEVLSNFEDDFDSFYGLVIIGGDGSVINVINALLRNLAKENRTRLGIEYDLPSLPFPICIIPNGTTNIICQSIHGCTDHCTPILHLLFNHQMKIDMSAIFDANYNFVTANFSAGAGYPANALKYFTRYSNFSPKKTIRKSFAKATSNKNLRSIQVEIRYISADQNSITMTRCCRGCPACNPVAFEQTDDQVKVFDTNHIQKISKRKTPLSSNNDNNNRLLSSSLSKKFSNRQNEEKQHWKILHHNYLQVAILTNANLWSFAPQGLSKFGHLADGLLDLILIEHTTRKDFLRYIKRNGNSKDQFEFSFTKLIKVKELEIELKSSNDYLMNEILNTNNQSDSSSSSDDSSDEEYSNNINRTSFVQRHEPYPPNVPISEDSRRHRRHRLNEQTQQSSKHVFQSSNNMDDSIIHFNNRNQQNKYSENESNNSQINLYNSDISVRRKSIFHSLKLKKDKIPLSRPSSVDIGNVVDQKQNRKNRLLSSGTLRPAKSLLNLLTGGNSSSGKHDQSSNRKQDSSPTTTINNNRRRPSINSRSPSRENERIPTLNNNQYRNRKQPCMWNLDFTPYNSPLIRIKCFYRFLPVFGTGLNPDTMLKEVNYSCFGRIG</sequence>
<dbReference type="Pfam" id="PF00781">
    <property type="entry name" value="DAGK_cat"/>
    <property type="match status" value="1"/>
</dbReference>
<dbReference type="PROSITE" id="PS50146">
    <property type="entry name" value="DAGK"/>
    <property type="match status" value="1"/>
</dbReference>
<dbReference type="GO" id="GO:0001729">
    <property type="term" value="F:ceramide kinase activity"/>
    <property type="evidence" value="ECO:0007669"/>
    <property type="project" value="TreeGrafter"/>
</dbReference>
<evidence type="ECO:0000256" key="1">
    <source>
        <dbReference type="SAM" id="MobiDB-lite"/>
    </source>
</evidence>
<feature type="region of interest" description="Disordered" evidence="1">
    <location>
        <begin position="583"/>
        <end position="624"/>
    </location>
</feature>
<dbReference type="InterPro" id="IPR045363">
    <property type="entry name" value="CERK_C"/>
</dbReference>
<dbReference type="OrthoDB" id="530923at2759"/>
<comment type="caution">
    <text evidence="3">The sequence shown here is derived from an EMBL/GenBank/DDBJ whole genome shotgun (WGS) entry which is preliminary data.</text>
</comment>
<feature type="domain" description="DAGKc" evidence="2">
    <location>
        <begin position="177"/>
        <end position="328"/>
    </location>
</feature>
<dbReference type="SUPFAM" id="SSF111331">
    <property type="entry name" value="NAD kinase/diacylglycerol kinase-like"/>
    <property type="match status" value="1"/>
</dbReference>
<dbReference type="PANTHER" id="PTHR12358">
    <property type="entry name" value="SPHINGOSINE KINASE"/>
    <property type="match status" value="1"/>
</dbReference>
<feature type="compositionally biased region" description="Basic and acidic residues" evidence="1">
    <location>
        <begin position="728"/>
        <end position="739"/>
    </location>
</feature>
<evidence type="ECO:0000259" key="2">
    <source>
        <dbReference type="PROSITE" id="PS50146"/>
    </source>
</evidence>
<dbReference type="InterPro" id="IPR001206">
    <property type="entry name" value="Diacylglycerol_kinase_cat_dom"/>
</dbReference>
<dbReference type="GO" id="GO:0016020">
    <property type="term" value="C:membrane"/>
    <property type="evidence" value="ECO:0007669"/>
    <property type="project" value="GOC"/>
</dbReference>
<dbReference type="GO" id="GO:0006672">
    <property type="term" value="P:ceramide metabolic process"/>
    <property type="evidence" value="ECO:0007669"/>
    <property type="project" value="TreeGrafter"/>
</dbReference>
<dbReference type="Gene3D" id="3.40.50.10330">
    <property type="entry name" value="Probable inorganic polyphosphate/atp-NAD kinase, domain 1"/>
    <property type="match status" value="1"/>
</dbReference>
<reference evidence="3" key="1">
    <citation type="submission" date="2021-02" db="EMBL/GenBank/DDBJ databases">
        <authorList>
            <person name="Nowell W R."/>
        </authorList>
    </citation>
    <scope>NUCLEOTIDE SEQUENCE</scope>
</reference>
<gene>
    <name evidence="3" type="ORF">RFH988_LOCUS11639</name>
</gene>
<dbReference type="InterPro" id="IPR016064">
    <property type="entry name" value="NAD/diacylglycerol_kinase_sf"/>
</dbReference>
<proteinExistence type="predicted"/>
<feature type="compositionally biased region" description="Low complexity" evidence="1">
    <location>
        <begin position="718"/>
        <end position="727"/>
    </location>
</feature>
<dbReference type="PANTHER" id="PTHR12358:SF26">
    <property type="entry name" value="CERAMIDE KINASE-LIKE PROTEIN"/>
    <property type="match status" value="1"/>
</dbReference>
<feature type="region of interest" description="Disordered" evidence="1">
    <location>
        <begin position="718"/>
        <end position="774"/>
    </location>
</feature>
<feature type="compositionally biased region" description="Low complexity" evidence="1">
    <location>
        <begin position="740"/>
        <end position="759"/>
    </location>
</feature>
<organism evidence="3 4">
    <name type="scientific">Rotaria sordida</name>
    <dbReference type="NCBI Taxonomy" id="392033"/>
    <lineage>
        <taxon>Eukaryota</taxon>
        <taxon>Metazoa</taxon>
        <taxon>Spiralia</taxon>
        <taxon>Gnathifera</taxon>
        <taxon>Rotifera</taxon>
        <taxon>Eurotatoria</taxon>
        <taxon>Bdelloidea</taxon>
        <taxon>Philodinida</taxon>
        <taxon>Philodinidae</taxon>
        <taxon>Rotaria</taxon>
    </lineage>
</organism>
<dbReference type="InterPro" id="IPR017438">
    <property type="entry name" value="ATP-NAD_kinase_N"/>
</dbReference>
<feature type="compositionally biased region" description="Polar residues" evidence="1">
    <location>
        <begin position="613"/>
        <end position="624"/>
    </location>
</feature>